<protein>
    <submittedName>
        <fullName evidence="2">DUF2934 domain-containing protein</fullName>
    </submittedName>
</protein>
<organism evidence="2 3">
    <name type="scientific">Metarhizobium album</name>
    <dbReference type="NCBI Taxonomy" id="2182425"/>
    <lineage>
        <taxon>Bacteria</taxon>
        <taxon>Pseudomonadati</taxon>
        <taxon>Pseudomonadota</taxon>
        <taxon>Alphaproteobacteria</taxon>
        <taxon>Hyphomicrobiales</taxon>
        <taxon>Rhizobiaceae</taxon>
        <taxon>Metarhizobium</taxon>
    </lineage>
</organism>
<evidence type="ECO:0000313" key="2">
    <source>
        <dbReference type="EMBL" id="PWE53964.1"/>
    </source>
</evidence>
<evidence type="ECO:0000256" key="1">
    <source>
        <dbReference type="SAM" id="MobiDB-lite"/>
    </source>
</evidence>
<proteinExistence type="predicted"/>
<sequence length="72" mass="8013">MDDRTLHQLITETARKLWQEAGRPDGNDQAHWYEAMRQVSRMTTLPLVTSPPGHEQPEGPLSGSGENTGKLS</sequence>
<dbReference type="OrthoDB" id="9811127at2"/>
<feature type="region of interest" description="Disordered" evidence="1">
    <location>
        <begin position="46"/>
        <end position="72"/>
    </location>
</feature>
<gene>
    <name evidence="2" type="ORF">DEM27_23965</name>
</gene>
<keyword evidence="3" id="KW-1185">Reference proteome</keyword>
<dbReference type="Pfam" id="PF11154">
    <property type="entry name" value="DUF2934"/>
    <property type="match status" value="1"/>
</dbReference>
<dbReference type="RefSeq" id="WP_109460760.1">
    <property type="nucleotide sequence ID" value="NZ_QFBC01000013.1"/>
</dbReference>
<accession>A0A2U2DKY3</accession>
<dbReference type="Proteomes" id="UP000245252">
    <property type="component" value="Unassembled WGS sequence"/>
</dbReference>
<name>A0A2U2DKY3_9HYPH</name>
<reference evidence="2 3" key="1">
    <citation type="submission" date="2018-05" db="EMBL/GenBank/DDBJ databases">
        <title>The draft genome of strain NS-104.</title>
        <authorList>
            <person name="Hang P."/>
            <person name="Jiang J."/>
        </authorList>
    </citation>
    <scope>NUCLEOTIDE SEQUENCE [LARGE SCALE GENOMIC DNA]</scope>
    <source>
        <strain evidence="2 3">NS-104</strain>
    </source>
</reference>
<dbReference type="InterPro" id="IPR021327">
    <property type="entry name" value="DUF2934"/>
</dbReference>
<comment type="caution">
    <text evidence="2">The sequence shown here is derived from an EMBL/GenBank/DDBJ whole genome shotgun (WGS) entry which is preliminary data.</text>
</comment>
<dbReference type="AlphaFoldDB" id="A0A2U2DKY3"/>
<evidence type="ECO:0000313" key="3">
    <source>
        <dbReference type="Proteomes" id="UP000245252"/>
    </source>
</evidence>
<dbReference type="EMBL" id="QFBC01000013">
    <property type="protein sequence ID" value="PWE53964.1"/>
    <property type="molecule type" value="Genomic_DNA"/>
</dbReference>